<evidence type="ECO:0000313" key="2">
    <source>
        <dbReference type="EMBL" id="OZC10514.1"/>
    </source>
</evidence>
<sequence>MIIRNTYDDSNRSGDSSSVDPTTSFDAFKCKEAILRGEEIHFAELDGNSPTFGRLKCLPAWQRQQVPAKYLLHPLNCDIQGKKSGPKTKKLNGFCINFDSSSPAMKRSLRSTNYVKLQPVF</sequence>
<dbReference type="AlphaFoldDB" id="A0A238BZK5"/>
<proteinExistence type="predicted"/>
<dbReference type="Proteomes" id="UP000242913">
    <property type="component" value="Unassembled WGS sequence"/>
</dbReference>
<feature type="compositionally biased region" description="Polar residues" evidence="1">
    <location>
        <begin position="13"/>
        <end position="23"/>
    </location>
</feature>
<evidence type="ECO:0000313" key="3">
    <source>
        <dbReference type="Proteomes" id="UP000242913"/>
    </source>
</evidence>
<keyword evidence="3" id="KW-1185">Reference proteome</keyword>
<gene>
    <name evidence="2" type="ORF">X798_02558</name>
</gene>
<organism evidence="2 3">
    <name type="scientific">Onchocerca flexuosa</name>
    <dbReference type="NCBI Taxonomy" id="387005"/>
    <lineage>
        <taxon>Eukaryota</taxon>
        <taxon>Metazoa</taxon>
        <taxon>Ecdysozoa</taxon>
        <taxon>Nematoda</taxon>
        <taxon>Chromadorea</taxon>
        <taxon>Rhabditida</taxon>
        <taxon>Spirurina</taxon>
        <taxon>Spiruromorpha</taxon>
        <taxon>Filarioidea</taxon>
        <taxon>Onchocercidae</taxon>
        <taxon>Onchocerca</taxon>
    </lineage>
</organism>
<accession>A0A238BZK5</accession>
<feature type="region of interest" description="Disordered" evidence="1">
    <location>
        <begin position="1"/>
        <end position="23"/>
    </location>
</feature>
<feature type="compositionally biased region" description="Basic and acidic residues" evidence="1">
    <location>
        <begin position="1"/>
        <end position="12"/>
    </location>
</feature>
<evidence type="ECO:0000256" key="1">
    <source>
        <dbReference type="SAM" id="MobiDB-lite"/>
    </source>
</evidence>
<dbReference type="EMBL" id="KZ269986">
    <property type="protein sequence ID" value="OZC10514.1"/>
    <property type="molecule type" value="Genomic_DNA"/>
</dbReference>
<name>A0A238BZK5_9BILA</name>
<protein>
    <submittedName>
        <fullName evidence="2">Uncharacterized protein</fullName>
    </submittedName>
</protein>
<reference evidence="2 3" key="1">
    <citation type="submission" date="2015-12" db="EMBL/GenBank/DDBJ databases">
        <title>Draft genome of the nematode, Onchocerca flexuosa.</title>
        <authorList>
            <person name="Mitreva M."/>
        </authorList>
    </citation>
    <scope>NUCLEOTIDE SEQUENCE [LARGE SCALE GENOMIC DNA]</scope>
    <source>
        <strain evidence="2">Red Deer</strain>
    </source>
</reference>